<dbReference type="Proteomes" id="UP001430953">
    <property type="component" value="Unassembled WGS sequence"/>
</dbReference>
<evidence type="ECO:0000313" key="1">
    <source>
        <dbReference type="EMBL" id="KAL0128727.1"/>
    </source>
</evidence>
<evidence type="ECO:0000313" key="2">
    <source>
        <dbReference type="Proteomes" id="UP001430953"/>
    </source>
</evidence>
<gene>
    <name evidence="1" type="ORF">PUN28_003832</name>
</gene>
<accession>A0AAW2GP47</accession>
<comment type="caution">
    <text evidence="1">The sequence shown here is derived from an EMBL/GenBank/DDBJ whole genome shotgun (WGS) entry which is preliminary data.</text>
</comment>
<organism evidence="1 2">
    <name type="scientific">Cardiocondyla obscurior</name>
    <dbReference type="NCBI Taxonomy" id="286306"/>
    <lineage>
        <taxon>Eukaryota</taxon>
        <taxon>Metazoa</taxon>
        <taxon>Ecdysozoa</taxon>
        <taxon>Arthropoda</taxon>
        <taxon>Hexapoda</taxon>
        <taxon>Insecta</taxon>
        <taxon>Pterygota</taxon>
        <taxon>Neoptera</taxon>
        <taxon>Endopterygota</taxon>
        <taxon>Hymenoptera</taxon>
        <taxon>Apocrita</taxon>
        <taxon>Aculeata</taxon>
        <taxon>Formicoidea</taxon>
        <taxon>Formicidae</taxon>
        <taxon>Myrmicinae</taxon>
        <taxon>Cardiocondyla</taxon>
    </lineage>
</organism>
<dbReference type="EMBL" id="JADYXP020000003">
    <property type="protein sequence ID" value="KAL0128727.1"/>
    <property type="molecule type" value="Genomic_DNA"/>
</dbReference>
<proteinExistence type="predicted"/>
<sequence>MQRIIFLTEEVNFALQFTRLKGISELKKIKDNRNFITLIIDRNKSGTKRTCTSYQALADRQRQKGVRVPFRRTSLSRGRGRYWRCREEGRLGVLVW</sequence>
<dbReference type="AlphaFoldDB" id="A0AAW2GP47"/>
<name>A0AAW2GP47_9HYME</name>
<protein>
    <submittedName>
        <fullName evidence="1">Uncharacterized protein</fullName>
    </submittedName>
</protein>
<keyword evidence="2" id="KW-1185">Reference proteome</keyword>
<reference evidence="1 2" key="1">
    <citation type="submission" date="2023-03" db="EMBL/GenBank/DDBJ databases">
        <title>High recombination rates correlate with genetic variation in Cardiocondyla obscurior ants.</title>
        <authorList>
            <person name="Errbii M."/>
        </authorList>
    </citation>
    <scope>NUCLEOTIDE SEQUENCE [LARGE SCALE GENOMIC DNA]</scope>
    <source>
        <strain evidence="1">Alpha-2009</strain>
        <tissue evidence="1">Whole body</tissue>
    </source>
</reference>